<accession>A0ABM6T152</accession>
<name>A0ABM6T152_9ACTN</name>
<dbReference type="Proteomes" id="UP000238413">
    <property type="component" value="Chromosome"/>
</dbReference>
<organism evidence="1 2">
    <name type="scientific">Streptomyces dengpaensis</name>
    <dbReference type="NCBI Taxonomy" id="2049881"/>
    <lineage>
        <taxon>Bacteria</taxon>
        <taxon>Bacillati</taxon>
        <taxon>Actinomycetota</taxon>
        <taxon>Actinomycetes</taxon>
        <taxon>Kitasatosporales</taxon>
        <taxon>Streptomycetaceae</taxon>
        <taxon>Streptomyces</taxon>
    </lineage>
</organism>
<gene>
    <name evidence="1" type="ORF">C4B68_38765</name>
</gene>
<keyword evidence="2" id="KW-1185">Reference proteome</keyword>
<evidence type="ECO:0000313" key="2">
    <source>
        <dbReference type="Proteomes" id="UP000238413"/>
    </source>
</evidence>
<sequence>MPCGPAAAQAGIADRSAIRKFRSDRSRAPGRQCPAPLHGKCAARSSLLLEGALAVAEAKRLRYLLLQPAARITCGGRRLHFQERPACRASDAHPATINQDHRFTAIRPAQLSEAKQGD</sequence>
<evidence type="ECO:0000313" key="1">
    <source>
        <dbReference type="EMBL" id="AVH60716.1"/>
    </source>
</evidence>
<dbReference type="EMBL" id="CP026652">
    <property type="protein sequence ID" value="AVH60716.1"/>
    <property type="molecule type" value="Genomic_DNA"/>
</dbReference>
<proteinExistence type="predicted"/>
<reference evidence="1 2" key="1">
    <citation type="submission" date="2018-02" db="EMBL/GenBank/DDBJ databases">
        <title>Complete genome sequence of Streptomyces dengpaensis, the producer of angucyclines.</title>
        <authorList>
            <person name="Yumei L."/>
        </authorList>
    </citation>
    <scope>NUCLEOTIDE SEQUENCE [LARGE SCALE GENOMIC DNA]</scope>
    <source>
        <strain evidence="1 2">XZHG99</strain>
    </source>
</reference>
<protein>
    <submittedName>
        <fullName evidence="1">Uncharacterized protein</fullName>
    </submittedName>
</protein>